<dbReference type="Proteomes" id="UP001148786">
    <property type="component" value="Unassembled WGS sequence"/>
</dbReference>
<dbReference type="EMBL" id="JANKHO010000347">
    <property type="protein sequence ID" value="KAJ3511123.1"/>
    <property type="molecule type" value="Genomic_DNA"/>
</dbReference>
<organism evidence="2 3">
    <name type="scientific">Agrocybe chaxingu</name>
    <dbReference type="NCBI Taxonomy" id="84603"/>
    <lineage>
        <taxon>Eukaryota</taxon>
        <taxon>Fungi</taxon>
        <taxon>Dikarya</taxon>
        <taxon>Basidiomycota</taxon>
        <taxon>Agaricomycotina</taxon>
        <taxon>Agaricomycetes</taxon>
        <taxon>Agaricomycetidae</taxon>
        <taxon>Agaricales</taxon>
        <taxon>Agaricineae</taxon>
        <taxon>Strophariaceae</taxon>
        <taxon>Agrocybe</taxon>
    </lineage>
</organism>
<comment type="caution">
    <text evidence="2">The sequence shown here is derived from an EMBL/GenBank/DDBJ whole genome shotgun (WGS) entry which is preliminary data.</text>
</comment>
<evidence type="ECO:0000313" key="3">
    <source>
        <dbReference type="Proteomes" id="UP001148786"/>
    </source>
</evidence>
<feature type="chain" id="PRO_5040779618" description="Choice-of-anchor D domain-containing protein" evidence="1">
    <location>
        <begin position="39"/>
        <end position="226"/>
    </location>
</feature>
<evidence type="ECO:0000313" key="2">
    <source>
        <dbReference type="EMBL" id="KAJ3511123.1"/>
    </source>
</evidence>
<dbReference type="AlphaFoldDB" id="A0A9W8K9X6"/>
<feature type="signal peptide" evidence="1">
    <location>
        <begin position="1"/>
        <end position="38"/>
    </location>
</feature>
<gene>
    <name evidence="2" type="ORF">NLJ89_g4280</name>
</gene>
<dbReference type="OrthoDB" id="3267422at2759"/>
<proteinExistence type="predicted"/>
<keyword evidence="3" id="KW-1185">Reference proteome</keyword>
<evidence type="ECO:0000256" key="1">
    <source>
        <dbReference type="SAM" id="SignalP"/>
    </source>
</evidence>
<protein>
    <recommendedName>
        <fullName evidence="4">Choice-of-anchor D domain-containing protein</fullName>
    </recommendedName>
</protein>
<keyword evidence="1" id="KW-0732">Signal</keyword>
<name>A0A9W8K9X6_9AGAR</name>
<sequence>MLSSQHSGRPIPFVLAHFLHRAVLLALVLLQLVFIASAQDRLNLSIPLNSTQIVYTPFLCNATEVLLNPQTCAGAWQTSNLSDGTISSVSTTGPSSASGNIIPQIFFPFRASDLFLTTLPTSNATVNITISASGTAVSTIFESGTGSATIVNLPENEVALLTITFIPSGSPTILELESLQINVPANIHHVYSAFGDSSAIGVFTFFYIAEPNGFRQLYAHPDVETF</sequence>
<accession>A0A9W8K9X6</accession>
<evidence type="ECO:0008006" key="4">
    <source>
        <dbReference type="Google" id="ProtNLM"/>
    </source>
</evidence>
<reference evidence="2" key="1">
    <citation type="submission" date="2022-07" db="EMBL/GenBank/DDBJ databases">
        <title>Genome Sequence of Agrocybe chaxingu.</title>
        <authorList>
            <person name="Buettner E."/>
        </authorList>
    </citation>
    <scope>NUCLEOTIDE SEQUENCE</scope>
    <source>
        <strain evidence="2">MP-N11</strain>
    </source>
</reference>